<feature type="region of interest" description="Disordered" evidence="1">
    <location>
        <begin position="538"/>
        <end position="559"/>
    </location>
</feature>
<reference evidence="2 3" key="1">
    <citation type="journal article" date="2007" name="Science">
        <title>The Chlamydomonas genome reveals the evolution of key animal and plant functions.</title>
        <authorList>
            <person name="Merchant S.S."/>
            <person name="Prochnik S.E."/>
            <person name="Vallon O."/>
            <person name="Harris E.H."/>
            <person name="Karpowicz S.J."/>
            <person name="Witman G.B."/>
            <person name="Terry A."/>
            <person name="Salamov A."/>
            <person name="Fritz-Laylin L.K."/>
            <person name="Marechal-Drouard L."/>
            <person name="Marshall W.F."/>
            <person name="Qu L.H."/>
            <person name="Nelson D.R."/>
            <person name="Sanderfoot A.A."/>
            <person name="Spalding M.H."/>
            <person name="Kapitonov V.V."/>
            <person name="Ren Q."/>
            <person name="Ferris P."/>
            <person name="Lindquist E."/>
            <person name="Shapiro H."/>
            <person name="Lucas S.M."/>
            <person name="Grimwood J."/>
            <person name="Schmutz J."/>
            <person name="Cardol P."/>
            <person name="Cerutti H."/>
            <person name="Chanfreau G."/>
            <person name="Chen C.L."/>
            <person name="Cognat V."/>
            <person name="Croft M.T."/>
            <person name="Dent R."/>
            <person name="Dutcher S."/>
            <person name="Fernandez E."/>
            <person name="Fukuzawa H."/>
            <person name="Gonzalez-Ballester D."/>
            <person name="Gonzalez-Halphen D."/>
            <person name="Hallmann A."/>
            <person name="Hanikenne M."/>
            <person name="Hippler M."/>
            <person name="Inwood W."/>
            <person name="Jabbari K."/>
            <person name="Kalanon M."/>
            <person name="Kuras R."/>
            <person name="Lefebvre P.A."/>
            <person name="Lemaire S.D."/>
            <person name="Lobanov A.V."/>
            <person name="Lohr M."/>
            <person name="Manuell A."/>
            <person name="Meier I."/>
            <person name="Mets L."/>
            <person name="Mittag M."/>
            <person name="Mittelmeier T."/>
            <person name="Moroney J.V."/>
            <person name="Moseley J."/>
            <person name="Napoli C."/>
            <person name="Nedelcu A.M."/>
            <person name="Niyogi K."/>
            <person name="Novoselov S.V."/>
            <person name="Paulsen I.T."/>
            <person name="Pazour G."/>
            <person name="Purton S."/>
            <person name="Ral J.P."/>
            <person name="Riano-Pachon D.M."/>
            <person name="Riekhof W."/>
            <person name="Rymarquis L."/>
            <person name="Schroda M."/>
            <person name="Stern D."/>
            <person name="Umen J."/>
            <person name="Willows R."/>
            <person name="Wilson N."/>
            <person name="Zimmer S.L."/>
            <person name="Allmer J."/>
            <person name="Balk J."/>
            <person name="Bisova K."/>
            <person name="Chen C.J."/>
            <person name="Elias M."/>
            <person name="Gendler K."/>
            <person name="Hauser C."/>
            <person name="Lamb M.R."/>
            <person name="Ledford H."/>
            <person name="Long J.C."/>
            <person name="Minagawa J."/>
            <person name="Page M.D."/>
            <person name="Pan J."/>
            <person name="Pootakham W."/>
            <person name="Roje S."/>
            <person name="Rose A."/>
            <person name="Stahlberg E."/>
            <person name="Terauchi A.M."/>
            <person name="Yang P."/>
            <person name="Ball S."/>
            <person name="Bowler C."/>
            <person name="Dieckmann C.L."/>
            <person name="Gladyshev V.N."/>
            <person name="Green P."/>
            <person name="Jorgensen R."/>
            <person name="Mayfield S."/>
            <person name="Mueller-Roeber B."/>
            <person name="Rajamani S."/>
            <person name="Sayre R.T."/>
            <person name="Brokstein P."/>
            <person name="Dubchak I."/>
            <person name="Goodstein D."/>
            <person name="Hornick L."/>
            <person name="Huang Y.W."/>
            <person name="Jhaveri J."/>
            <person name="Luo Y."/>
            <person name="Martinez D."/>
            <person name="Ngau W.C."/>
            <person name="Otillar B."/>
            <person name="Poliakov A."/>
            <person name="Porter A."/>
            <person name="Szajkowski L."/>
            <person name="Werner G."/>
            <person name="Zhou K."/>
            <person name="Grigoriev I.V."/>
            <person name="Rokhsar D.S."/>
            <person name="Grossman A.R."/>
        </authorList>
    </citation>
    <scope>NUCLEOTIDE SEQUENCE [LARGE SCALE GENOMIC DNA]</scope>
    <source>
        <strain evidence="3">CC-503</strain>
    </source>
</reference>
<sequence>MSTTCIQAKFPGARLRNTRCSNSRPVSRARMAVVRPVAYLHAGQTEQRRRYDAEFTMMSSRLGGVVHQAVAAAVCNGVWPRQPLPFPSLASAPPAQQHQHQQDYASGSAASGGGSGAGAGSPTGLASALLRCLEDQLQAKKFEGGADEAADVLSGFASASLLHYPGSGLQAVVDDLAMAAADARGDAAPAAVAALRALAGAVGRVATLPAADISRDKAAAVAVCLLGMAEALEGATRRAGPTTLTTADGATQRATGAGAAHVATTAGQQAQESALLREAQVVFDCIADPASGASSRTTTTTATATEAGGRTASPHAPAHPLLSLFETALFNTNTWRPHSAAEIASSLVMLLSRALSPARAGNTVTDGGAVARGAAAGALAALAQAQSELVATLRAHGAEPVSAGRLLAALAEALAAAVITRDACDPGRGPRPVAMFGEAQLLAGLSRMCTGEAMAMAAQDPGVSAAAATAAVAVAAGAGGDSSADRELAVSDASLVLEVLAEQARHVAEAHREHISQVLQDLRDVPRSLGALSDLPAELTHPARHRSPNTSGTGAAAAAAASLRRHTAAGINTNGLLD</sequence>
<dbReference type="OMA" id="CITRDAT"/>
<dbReference type="RefSeq" id="XP_001701940.2">
    <property type="nucleotide sequence ID" value="XM_001701888.2"/>
</dbReference>
<feature type="compositionally biased region" description="Low complexity" evidence="1">
    <location>
        <begin position="291"/>
        <end position="313"/>
    </location>
</feature>
<accession>A0A2K3E125</accession>
<evidence type="ECO:0000256" key="1">
    <source>
        <dbReference type="SAM" id="MobiDB-lite"/>
    </source>
</evidence>
<organism evidence="2 3">
    <name type="scientific">Chlamydomonas reinhardtii</name>
    <name type="common">Chlamydomonas smithii</name>
    <dbReference type="NCBI Taxonomy" id="3055"/>
    <lineage>
        <taxon>Eukaryota</taxon>
        <taxon>Viridiplantae</taxon>
        <taxon>Chlorophyta</taxon>
        <taxon>core chlorophytes</taxon>
        <taxon>Chlorophyceae</taxon>
        <taxon>CS clade</taxon>
        <taxon>Chlamydomonadales</taxon>
        <taxon>Chlamydomonadaceae</taxon>
        <taxon>Chlamydomonas</taxon>
    </lineage>
</organism>
<feature type="region of interest" description="Disordered" evidence="1">
    <location>
        <begin position="291"/>
        <end position="314"/>
    </location>
</feature>
<protein>
    <submittedName>
        <fullName evidence="2">Uncharacterized protein</fullName>
    </submittedName>
</protein>
<dbReference type="KEGG" id="cre:CHLRE_02g087150v5"/>
<dbReference type="PaxDb" id="3055-EDP06915"/>
<dbReference type="AlphaFoldDB" id="A0A2K3E125"/>
<dbReference type="Proteomes" id="UP000006906">
    <property type="component" value="Chromosome 2"/>
</dbReference>
<dbReference type="EMBL" id="CM008963">
    <property type="protein sequence ID" value="PNW86457.1"/>
    <property type="molecule type" value="Genomic_DNA"/>
</dbReference>
<dbReference type="GeneID" id="5727411"/>
<feature type="compositionally biased region" description="Low complexity" evidence="1">
    <location>
        <begin position="89"/>
        <end position="99"/>
    </location>
</feature>
<name>A0A2K3E125_CHLRE</name>
<dbReference type="InParanoid" id="A0A2K3E125"/>
<dbReference type="OrthoDB" id="544625at2759"/>
<evidence type="ECO:0000313" key="2">
    <source>
        <dbReference type="EMBL" id="PNW86457.1"/>
    </source>
</evidence>
<feature type="region of interest" description="Disordered" evidence="1">
    <location>
        <begin position="89"/>
        <end position="119"/>
    </location>
</feature>
<dbReference type="ExpressionAtlas" id="A0A2K3E125">
    <property type="expression patterns" value="baseline and differential"/>
</dbReference>
<feature type="compositionally biased region" description="Gly residues" evidence="1">
    <location>
        <begin position="110"/>
        <end position="119"/>
    </location>
</feature>
<evidence type="ECO:0000313" key="3">
    <source>
        <dbReference type="Proteomes" id="UP000006906"/>
    </source>
</evidence>
<proteinExistence type="predicted"/>
<gene>
    <name evidence="2" type="ORF">CHLRE_02g087150v5</name>
</gene>
<keyword evidence="3" id="KW-1185">Reference proteome</keyword>
<dbReference type="Gramene" id="PNW86457">
    <property type="protein sequence ID" value="PNW86457"/>
    <property type="gene ID" value="CHLRE_02g087150v5"/>
</dbReference>